<accession>A0A7X0PBE9</accession>
<dbReference type="RefSeq" id="WP_184856246.1">
    <property type="nucleotide sequence ID" value="NZ_JACHLK010000002.1"/>
</dbReference>
<gene>
    <name evidence="1" type="ORF">HNP48_001492</name>
</gene>
<dbReference type="EMBL" id="JACHLK010000002">
    <property type="protein sequence ID" value="MBB6558828.1"/>
    <property type="molecule type" value="Genomic_DNA"/>
</dbReference>
<evidence type="ECO:0000313" key="2">
    <source>
        <dbReference type="Proteomes" id="UP000575083"/>
    </source>
</evidence>
<comment type="caution">
    <text evidence="1">The sequence shown here is derived from an EMBL/GenBank/DDBJ whole genome shotgun (WGS) entry which is preliminary data.</text>
</comment>
<reference evidence="1 2" key="1">
    <citation type="submission" date="2020-08" db="EMBL/GenBank/DDBJ databases">
        <title>Functional genomics of gut bacteria from endangered species of beetles.</title>
        <authorList>
            <person name="Carlos-Shanley C."/>
        </authorList>
    </citation>
    <scope>NUCLEOTIDE SEQUENCE [LARGE SCALE GENOMIC DNA]</scope>
    <source>
        <strain evidence="1 2">S00198</strain>
    </source>
</reference>
<organism evidence="1 2">
    <name type="scientific">Acidovorax soli</name>
    <dbReference type="NCBI Taxonomy" id="592050"/>
    <lineage>
        <taxon>Bacteria</taxon>
        <taxon>Pseudomonadati</taxon>
        <taxon>Pseudomonadota</taxon>
        <taxon>Betaproteobacteria</taxon>
        <taxon>Burkholderiales</taxon>
        <taxon>Comamonadaceae</taxon>
        <taxon>Acidovorax</taxon>
    </lineage>
</organism>
<keyword evidence="2" id="KW-1185">Reference proteome</keyword>
<name>A0A7X0PBE9_9BURK</name>
<proteinExistence type="predicted"/>
<evidence type="ECO:0000313" key="1">
    <source>
        <dbReference type="EMBL" id="MBB6558828.1"/>
    </source>
</evidence>
<dbReference type="AlphaFoldDB" id="A0A7X0PBE9"/>
<sequence>MSAELSVQLRPFQLSSSVCPHCPAATEIRTSEVKEVELVQVVEDDAKTGVPAVHDAVDIDVDPRPQRKWLK</sequence>
<protein>
    <submittedName>
        <fullName evidence="1">Uncharacterized protein</fullName>
    </submittedName>
</protein>
<dbReference type="Proteomes" id="UP000575083">
    <property type="component" value="Unassembled WGS sequence"/>
</dbReference>